<dbReference type="EMBL" id="CP102290">
    <property type="protein sequence ID" value="UWP59472.1"/>
    <property type="molecule type" value="Genomic_DNA"/>
</dbReference>
<dbReference type="InterPro" id="IPR037523">
    <property type="entry name" value="VOC_core"/>
</dbReference>
<reference evidence="2" key="1">
    <citation type="journal article" date="2022" name="Cell">
        <title>Design, construction, and in vivo augmentation of a complex gut microbiome.</title>
        <authorList>
            <person name="Cheng A.G."/>
            <person name="Ho P.Y."/>
            <person name="Aranda-Diaz A."/>
            <person name="Jain S."/>
            <person name="Yu F.B."/>
            <person name="Meng X."/>
            <person name="Wang M."/>
            <person name="Iakiviak M."/>
            <person name="Nagashima K."/>
            <person name="Zhao A."/>
            <person name="Murugkar P."/>
            <person name="Patil A."/>
            <person name="Atabakhsh K."/>
            <person name="Weakley A."/>
            <person name="Yan J."/>
            <person name="Brumbaugh A.R."/>
            <person name="Higginbottom S."/>
            <person name="Dimas A."/>
            <person name="Shiver A.L."/>
            <person name="Deutschbauer A."/>
            <person name="Neff N."/>
            <person name="Sonnenburg J.L."/>
            <person name="Huang K.C."/>
            <person name="Fischbach M.A."/>
        </authorList>
    </citation>
    <scope>NUCLEOTIDE SEQUENCE</scope>
    <source>
        <strain evidence="2">DSM 19829</strain>
    </source>
</reference>
<dbReference type="SUPFAM" id="SSF54593">
    <property type="entry name" value="Glyoxalase/Bleomycin resistance protein/Dihydroxybiphenyl dioxygenase"/>
    <property type="match status" value="1"/>
</dbReference>
<feature type="domain" description="VOC" evidence="1">
    <location>
        <begin position="2"/>
        <end position="127"/>
    </location>
</feature>
<dbReference type="PANTHER" id="PTHR36113:SF1">
    <property type="entry name" value="GLYOXALASE_BLEOMYCIN RESISTANCE PROTEIN_DIOXYGENASE"/>
    <property type="match status" value="1"/>
</dbReference>
<accession>A0ABY5VGP3</accession>
<dbReference type="Proteomes" id="UP001060164">
    <property type="component" value="Chromosome"/>
</dbReference>
<dbReference type="Gene3D" id="3.10.180.10">
    <property type="entry name" value="2,3-Dihydroxybiphenyl 1,2-Dioxygenase, domain 1"/>
    <property type="match status" value="1"/>
</dbReference>
<protein>
    <submittedName>
        <fullName evidence="2">VOC family protein</fullName>
    </submittedName>
</protein>
<keyword evidence="3" id="KW-1185">Reference proteome</keyword>
<dbReference type="InterPro" id="IPR051332">
    <property type="entry name" value="Fosfomycin_Res_Enzymes"/>
</dbReference>
<name>A0ABY5VGP3_9FIRM</name>
<proteinExistence type="predicted"/>
<dbReference type="PROSITE" id="PS51819">
    <property type="entry name" value="VOC"/>
    <property type="match status" value="1"/>
</dbReference>
<dbReference type="RefSeq" id="WP_028527928.1">
    <property type="nucleotide sequence ID" value="NZ_CABLBR010000005.1"/>
</dbReference>
<organism evidence="2 3">
    <name type="scientific">Ruminococcus gauvreauii</name>
    <dbReference type="NCBI Taxonomy" id="438033"/>
    <lineage>
        <taxon>Bacteria</taxon>
        <taxon>Bacillati</taxon>
        <taxon>Bacillota</taxon>
        <taxon>Clostridia</taxon>
        <taxon>Eubacteriales</taxon>
        <taxon>Oscillospiraceae</taxon>
        <taxon>Ruminococcus</taxon>
    </lineage>
</organism>
<dbReference type="Pfam" id="PF00903">
    <property type="entry name" value="Glyoxalase"/>
    <property type="match status" value="1"/>
</dbReference>
<dbReference type="PANTHER" id="PTHR36113">
    <property type="entry name" value="LYASE, PUTATIVE-RELATED-RELATED"/>
    <property type="match status" value="1"/>
</dbReference>
<gene>
    <name evidence="2" type="ORF">NQ502_19280</name>
</gene>
<evidence type="ECO:0000313" key="3">
    <source>
        <dbReference type="Proteomes" id="UP001060164"/>
    </source>
</evidence>
<dbReference type="InterPro" id="IPR029068">
    <property type="entry name" value="Glyas_Bleomycin-R_OHBP_Dase"/>
</dbReference>
<evidence type="ECO:0000259" key="1">
    <source>
        <dbReference type="PROSITE" id="PS51819"/>
    </source>
</evidence>
<evidence type="ECO:0000313" key="2">
    <source>
        <dbReference type="EMBL" id="UWP59472.1"/>
    </source>
</evidence>
<sequence>MVIHHAALYVKDLERAKLFFETYFQGESGSRYHNAKTGFTSYFLSFGDGARLEIMHNPEISEHDGKKQQTGYDHIAFSVGSEKNVDRLTKQLRKDGFTVISGPRTTGDGYYESCILEEEGTRIEITV</sequence>
<dbReference type="InterPro" id="IPR004360">
    <property type="entry name" value="Glyas_Fos-R_dOase_dom"/>
</dbReference>